<feature type="transmembrane region" description="Helical" evidence="3">
    <location>
        <begin position="379"/>
        <end position="398"/>
    </location>
</feature>
<feature type="transmembrane region" description="Helical" evidence="3">
    <location>
        <begin position="145"/>
        <end position="164"/>
    </location>
</feature>
<feature type="transmembrane region" description="Helical" evidence="3">
    <location>
        <begin position="247"/>
        <end position="268"/>
    </location>
</feature>
<feature type="coiled-coil region" evidence="2">
    <location>
        <begin position="482"/>
        <end position="543"/>
    </location>
</feature>
<proteinExistence type="predicted"/>
<dbReference type="EMBL" id="WODC01000009">
    <property type="protein sequence ID" value="MUM78522.1"/>
    <property type="molecule type" value="Genomic_DNA"/>
</dbReference>
<protein>
    <submittedName>
        <fullName evidence="4">HlyD family efflux transporter periplasmic adaptor subunit</fullName>
    </submittedName>
</protein>
<dbReference type="RefSeq" id="WP_155935345.1">
    <property type="nucleotide sequence ID" value="NZ_WODC01000009.1"/>
</dbReference>
<comment type="caution">
    <text evidence="4">The sequence shown here is derived from an EMBL/GenBank/DDBJ whole genome shotgun (WGS) entry which is preliminary data.</text>
</comment>
<accession>A0A7K1KRH3</accession>
<keyword evidence="1" id="KW-0813">Transport</keyword>
<dbReference type="GO" id="GO:0030313">
    <property type="term" value="C:cell envelope"/>
    <property type="evidence" value="ECO:0007669"/>
    <property type="project" value="TreeGrafter"/>
</dbReference>
<feature type="transmembrane region" description="Helical" evidence="3">
    <location>
        <begin position="419"/>
        <end position="436"/>
    </location>
</feature>
<dbReference type="GO" id="GO:0060003">
    <property type="term" value="P:copper ion export"/>
    <property type="evidence" value="ECO:0007669"/>
    <property type="project" value="TreeGrafter"/>
</dbReference>
<keyword evidence="3" id="KW-0812">Transmembrane</keyword>
<keyword evidence="3" id="KW-0472">Membrane</keyword>
<dbReference type="InterPro" id="IPR051909">
    <property type="entry name" value="MFP_Cation_Efflux"/>
</dbReference>
<keyword evidence="3" id="KW-1133">Transmembrane helix</keyword>
<evidence type="ECO:0000256" key="3">
    <source>
        <dbReference type="SAM" id="Phobius"/>
    </source>
</evidence>
<sequence length="714" mass="80841">MSVAQSLPALRQELLLHPGPRNFDGSPSWLLEDPGRDLYFQIGWVEAEILNRWHLGNPKDILRSIQAQTPLGVDSEQLTEFARFLEHNSLTRDGGAIARYIHEDNARFRQPLGKFLLRNYLFFRVPLLRPDRFLARTLPVVERVFFSRAFLLLTCAAALLGLFLVSRQWEAFSSSFLYFFSLEGAALSAATLGASKAAHELGHAYAAKRLGCRVPSMGLAFMVMMPLLYTDTSSAWRLRRRRQRTQVCAAGMMVETAMAAWATLAWSFLPDGPLRSAMFIMSTTIWIMTLTVNLSPFMRFDGYFLLSDILNVPNLQGRAFALARWKMREWLFALGADRPERYEPWRERVLIAYAFTTWVYRFFLFLGIALIVYHMFFKALGIVLFLVEVFAFILAPVYREMKQWPPLLRETSRFRKVTVCAALFSLVCILFVPWSSDIAAPALLQPERQLRIFAPVDSQVVTIHAANGLALREGDLLFELRAPELRREITRLRQQLAALQWQLSFHFVVRETAAAVPVVHQERQAALKRLALLEAQEEQLSVRAPFDGRIADMAAPLAQGEWIGAGEWLCTVIDATRPLAVAYVDEREMHRLQVGRRARFVPEDTEQAVVEMEVAHIDSMASRHLSAVPELASQNGGAIAAVRAPERVASALGAGSDAWVPELAVYKVLLRPVPGREADLRVVRGTVLISAEKKSLFRQFQQYALAVFLRETGF</sequence>
<keyword evidence="2" id="KW-0175">Coiled coil</keyword>
<keyword evidence="5" id="KW-1185">Reference proteome</keyword>
<dbReference type="PANTHER" id="PTHR30097">
    <property type="entry name" value="CATION EFFLUX SYSTEM PROTEIN CUSB"/>
    <property type="match status" value="1"/>
</dbReference>
<organism evidence="4 5">
    <name type="scientific">Pseudodesulfovibrio alkaliphilus</name>
    <dbReference type="NCBI Taxonomy" id="2661613"/>
    <lineage>
        <taxon>Bacteria</taxon>
        <taxon>Pseudomonadati</taxon>
        <taxon>Thermodesulfobacteriota</taxon>
        <taxon>Desulfovibrionia</taxon>
        <taxon>Desulfovibrionales</taxon>
        <taxon>Desulfovibrionaceae</taxon>
    </lineage>
</organism>
<evidence type="ECO:0000256" key="1">
    <source>
        <dbReference type="ARBA" id="ARBA00022448"/>
    </source>
</evidence>
<feature type="transmembrane region" description="Helical" evidence="3">
    <location>
        <begin position="274"/>
        <end position="294"/>
    </location>
</feature>
<dbReference type="AlphaFoldDB" id="A0A7K1KRH3"/>
<evidence type="ECO:0000313" key="4">
    <source>
        <dbReference type="EMBL" id="MUM78522.1"/>
    </source>
</evidence>
<name>A0A7K1KRH3_9BACT</name>
<feature type="transmembrane region" description="Helical" evidence="3">
    <location>
        <begin position="350"/>
        <end position="373"/>
    </location>
</feature>
<dbReference type="PANTHER" id="PTHR30097:SF4">
    <property type="entry name" value="SLR6042 PROTEIN"/>
    <property type="match status" value="1"/>
</dbReference>
<evidence type="ECO:0000256" key="2">
    <source>
        <dbReference type="SAM" id="Coils"/>
    </source>
</evidence>
<evidence type="ECO:0000313" key="5">
    <source>
        <dbReference type="Proteomes" id="UP000461162"/>
    </source>
</evidence>
<dbReference type="GO" id="GO:0015679">
    <property type="term" value="P:plasma membrane copper ion transport"/>
    <property type="evidence" value="ECO:0007669"/>
    <property type="project" value="TreeGrafter"/>
</dbReference>
<dbReference type="SUPFAM" id="SSF111369">
    <property type="entry name" value="HlyD-like secretion proteins"/>
    <property type="match status" value="1"/>
</dbReference>
<gene>
    <name evidence="4" type="ORF">GKC30_12835</name>
</gene>
<reference evidence="4 5" key="1">
    <citation type="submission" date="2019-11" db="EMBL/GenBank/DDBJ databases">
        <title>Pseudodesulfovibrio alkaliphilus, sp. nov., an alkaliphilic sulfate-reducing bacteria from mud volcano of Taman peninsula, Russia.</title>
        <authorList>
            <person name="Frolova A."/>
            <person name="Merkel A.Y."/>
            <person name="Slobodkin A.I."/>
        </authorList>
    </citation>
    <scope>NUCLEOTIDE SEQUENCE [LARGE SCALE GENOMIC DNA]</scope>
    <source>
        <strain evidence="4 5">F-1</strain>
    </source>
</reference>
<dbReference type="Proteomes" id="UP000461162">
    <property type="component" value="Unassembled WGS sequence"/>
</dbReference>